<keyword evidence="2" id="KW-1185">Reference proteome</keyword>
<evidence type="ECO:0008006" key="3">
    <source>
        <dbReference type="Google" id="ProtNLM"/>
    </source>
</evidence>
<gene>
    <name evidence="1" type="ORF">MCOR_41908</name>
</gene>
<reference evidence="1 2" key="1">
    <citation type="submission" date="2020-06" db="EMBL/GenBank/DDBJ databases">
        <authorList>
            <person name="Li R."/>
            <person name="Bekaert M."/>
        </authorList>
    </citation>
    <scope>NUCLEOTIDE SEQUENCE [LARGE SCALE GENOMIC DNA]</scope>
    <source>
        <strain evidence="2">wild</strain>
    </source>
</reference>
<dbReference type="PANTHER" id="PTHR33332">
    <property type="entry name" value="REVERSE TRANSCRIPTASE DOMAIN-CONTAINING PROTEIN"/>
    <property type="match status" value="1"/>
</dbReference>
<evidence type="ECO:0000313" key="2">
    <source>
        <dbReference type="Proteomes" id="UP000507470"/>
    </source>
</evidence>
<dbReference type="OrthoDB" id="6139803at2759"/>
<dbReference type="AlphaFoldDB" id="A0A6J8DN07"/>
<name>A0A6J8DN07_MYTCO</name>
<accession>A0A6J8DN07</accession>
<proteinExistence type="predicted"/>
<evidence type="ECO:0000313" key="1">
    <source>
        <dbReference type="EMBL" id="CAC5408524.1"/>
    </source>
</evidence>
<protein>
    <recommendedName>
        <fullName evidence="3">Reverse transcriptase domain-containing protein</fullName>
    </recommendedName>
</protein>
<dbReference type="Proteomes" id="UP000507470">
    <property type="component" value="Unassembled WGS sequence"/>
</dbReference>
<dbReference type="EMBL" id="CACVKT020007551">
    <property type="protein sequence ID" value="CAC5408524.1"/>
    <property type="molecule type" value="Genomic_DNA"/>
</dbReference>
<sequence>MIVLDTDLKPQYNKPKPREIYVYMKPKWEEIKADIIKLISDITNSNTSVEDKWTNLKIGIETTLNLNVPKKIKHKRHSLPWLSNNVKKKIRRKHKLFQKAKQTGKPEDRGKFKQHKRATQKAVRQAHWQYVNKILDPALEEEQVSDNPYLGVIISDNLKWSSHINKFCNKANSTLGFIRRNLKHCNKHFKETAYISLVRSVLDYSGTVWDPYQQKDINRIESIQRRAARFVCKDYRRTSSVASMMKHLGWKPLVERRREQRLVLLYKIVNDLVAIPTEHHIEFNTRPSRTSNVKQLKLLSANTDIYKHSFFPETIIDWNL</sequence>
<organism evidence="1 2">
    <name type="scientific">Mytilus coruscus</name>
    <name type="common">Sea mussel</name>
    <dbReference type="NCBI Taxonomy" id="42192"/>
    <lineage>
        <taxon>Eukaryota</taxon>
        <taxon>Metazoa</taxon>
        <taxon>Spiralia</taxon>
        <taxon>Lophotrochozoa</taxon>
        <taxon>Mollusca</taxon>
        <taxon>Bivalvia</taxon>
        <taxon>Autobranchia</taxon>
        <taxon>Pteriomorphia</taxon>
        <taxon>Mytilida</taxon>
        <taxon>Mytiloidea</taxon>
        <taxon>Mytilidae</taxon>
        <taxon>Mytilinae</taxon>
        <taxon>Mytilus</taxon>
    </lineage>
</organism>